<name>B7QD22_IXOSC</name>
<dbReference type="HOGENOM" id="CLU_1984031_0_0_1"/>
<dbReference type="EMBL" id="DS910841">
    <property type="protein sequence ID" value="EEC16744.1"/>
    <property type="molecule type" value="Genomic_DNA"/>
</dbReference>
<dbReference type="EMBL" id="ABJB010845899">
    <property type="status" value="NOT_ANNOTATED_CDS"/>
    <property type="molecule type" value="Genomic_DNA"/>
</dbReference>
<reference evidence="3" key="2">
    <citation type="submission" date="2020-05" db="UniProtKB">
        <authorList>
            <consortium name="EnsemblMetazoa"/>
        </authorList>
    </citation>
    <scope>IDENTIFICATION</scope>
    <source>
        <strain evidence="3">wikel</strain>
    </source>
</reference>
<accession>B7QD22</accession>
<evidence type="ECO:0000256" key="1">
    <source>
        <dbReference type="SAM" id="MobiDB-lite"/>
    </source>
</evidence>
<feature type="region of interest" description="Disordered" evidence="1">
    <location>
        <begin position="1"/>
        <end position="126"/>
    </location>
</feature>
<dbReference type="EMBL" id="ABJB010520537">
    <property type="status" value="NOT_ANNOTATED_CDS"/>
    <property type="molecule type" value="Genomic_DNA"/>
</dbReference>
<proteinExistence type="predicted"/>
<dbReference type="Proteomes" id="UP000001555">
    <property type="component" value="Unassembled WGS sequence"/>
</dbReference>
<evidence type="ECO:0000313" key="2">
    <source>
        <dbReference type="EMBL" id="EEC16744.1"/>
    </source>
</evidence>
<protein>
    <submittedName>
        <fullName evidence="2 3">Uncharacterized protein</fullName>
    </submittedName>
</protein>
<sequence>MPDWLSRPVPFPSVQVTPLTEDPRPPPFNFPYGDEHSEGGRGGGGTPNSGGLGKQPPGHDDGDDGEARGSSSSSEEDDESAPALPAVPPPLSPGSANRDVSKDIVESLGSTTEEPAGQIKKNKTRI</sequence>
<organism>
    <name type="scientific">Ixodes scapularis</name>
    <name type="common">Black-legged tick</name>
    <name type="synonym">Deer tick</name>
    <dbReference type="NCBI Taxonomy" id="6945"/>
    <lineage>
        <taxon>Eukaryota</taxon>
        <taxon>Metazoa</taxon>
        <taxon>Ecdysozoa</taxon>
        <taxon>Arthropoda</taxon>
        <taxon>Chelicerata</taxon>
        <taxon>Arachnida</taxon>
        <taxon>Acari</taxon>
        <taxon>Parasitiformes</taxon>
        <taxon>Ixodida</taxon>
        <taxon>Ixodoidea</taxon>
        <taxon>Ixodidae</taxon>
        <taxon>Ixodinae</taxon>
        <taxon>Ixodes</taxon>
    </lineage>
</organism>
<keyword evidence="4" id="KW-1185">Reference proteome</keyword>
<reference evidence="2 4" key="1">
    <citation type="submission" date="2008-03" db="EMBL/GenBank/DDBJ databases">
        <title>Annotation of Ixodes scapularis.</title>
        <authorList>
            <consortium name="Ixodes scapularis Genome Project Consortium"/>
            <person name="Caler E."/>
            <person name="Hannick L.I."/>
            <person name="Bidwell S."/>
            <person name="Joardar V."/>
            <person name="Thiagarajan M."/>
            <person name="Amedeo P."/>
            <person name="Galinsky K.J."/>
            <person name="Schobel S."/>
            <person name="Inman J."/>
            <person name="Hostetler J."/>
            <person name="Miller J."/>
            <person name="Hammond M."/>
            <person name="Megy K."/>
            <person name="Lawson D."/>
            <person name="Kodira C."/>
            <person name="Sutton G."/>
            <person name="Meyer J."/>
            <person name="Hill C.A."/>
            <person name="Birren B."/>
            <person name="Nene V."/>
            <person name="Collins F."/>
            <person name="Alarcon-Chaidez F."/>
            <person name="Wikel S."/>
            <person name="Strausberg R."/>
        </authorList>
    </citation>
    <scope>NUCLEOTIDE SEQUENCE [LARGE SCALE GENOMIC DNA]</scope>
    <source>
        <strain evidence="4">Wikel</strain>
        <strain evidence="2">Wikel colony</strain>
    </source>
</reference>
<evidence type="ECO:0000313" key="4">
    <source>
        <dbReference type="Proteomes" id="UP000001555"/>
    </source>
</evidence>
<dbReference type="VEuPathDB" id="VectorBase:ISCI022045"/>
<evidence type="ECO:0000313" key="3">
    <source>
        <dbReference type="EnsemblMetazoa" id="ISCW022045-PA"/>
    </source>
</evidence>
<gene>
    <name evidence="2" type="ORF">IscW_ISCW022045</name>
</gene>
<dbReference type="PaxDb" id="6945-B7QD22"/>
<dbReference type="InParanoid" id="B7QD22"/>
<dbReference type="EnsemblMetazoa" id="ISCW022045-RA">
    <property type="protein sequence ID" value="ISCW022045-PA"/>
    <property type="gene ID" value="ISCW022045"/>
</dbReference>
<dbReference type="AlphaFoldDB" id="B7QD22"/>
<feature type="compositionally biased region" description="Gly residues" evidence="1">
    <location>
        <begin position="40"/>
        <end position="53"/>
    </location>
</feature>
<dbReference type="VEuPathDB" id="VectorBase:ISCW022045"/>